<dbReference type="Gene3D" id="1.10.150.130">
    <property type="match status" value="1"/>
</dbReference>
<dbReference type="InterPro" id="IPR025166">
    <property type="entry name" value="Integrase_DNA_bind_dom"/>
</dbReference>
<dbReference type="Pfam" id="PF13356">
    <property type="entry name" value="Arm-DNA-bind_3"/>
    <property type="match status" value="1"/>
</dbReference>
<dbReference type="InterPro" id="IPR002104">
    <property type="entry name" value="Integrase_catalytic"/>
</dbReference>
<sequence>MANLTDKAMKAKPGATHKWLSEVAIWGHGTLLARITPGGDRLFYFQYTNGQSKRYSLPIGTYGPGGDGATMTLSEARQKAMELASLHKSGIKDIREHLEAEELAKTEARAAAISRAEIEKAAAVAHQLALSSRKSVEGLFEQWAKIDLVNRKDQGAEVRRMFRKDVLPILGSIAVADIKKSHITEVTDALLARGVNRMAKLIFSLLRQMFRFALDRDLIDHDPTATLRKAKIGGKDVERDRVLSNDEIKLLAKKAPNAGLLKTTEAAIWIALSTCCRVGELLSARWEHIDFERKTWLIPAEHSKNGKTHTVSLSELALAQFKRVYAINSALAWCYPNVTNNGAVSSKTVTKQLGDRQRLTEDSIIAGRSANSKALLLPGGKWTPHDLRRTGATMMTALGVLPEVAERCLNHLEENKIKRTYQRHSYQSEMEDAWRRLGQHLEALIRSTETVSSQLPQTEDLSARSIVAKAIYSDVK</sequence>
<dbReference type="Gene3D" id="1.10.443.10">
    <property type="entry name" value="Intergrase catalytic core"/>
    <property type="match status" value="1"/>
</dbReference>
<dbReference type="Proteomes" id="UP000805841">
    <property type="component" value="Unassembled WGS sequence"/>
</dbReference>
<evidence type="ECO:0000256" key="3">
    <source>
        <dbReference type="ARBA" id="ARBA00023125"/>
    </source>
</evidence>
<dbReference type="CDD" id="cd00801">
    <property type="entry name" value="INT_P4_C"/>
    <property type="match status" value="1"/>
</dbReference>
<dbReference type="InterPro" id="IPR038488">
    <property type="entry name" value="Integrase_DNA-bd_sf"/>
</dbReference>
<dbReference type="InterPro" id="IPR050808">
    <property type="entry name" value="Phage_Integrase"/>
</dbReference>
<keyword evidence="3" id="KW-0238">DNA-binding</keyword>
<accession>A0ABR7Z396</accession>
<dbReference type="RefSeq" id="WP_190421639.1">
    <property type="nucleotide sequence ID" value="NZ_JAAOCA010000016.1"/>
</dbReference>
<dbReference type="Pfam" id="PF22022">
    <property type="entry name" value="Phage_int_M"/>
    <property type="match status" value="1"/>
</dbReference>
<evidence type="ECO:0000256" key="1">
    <source>
        <dbReference type="ARBA" id="ARBA00008857"/>
    </source>
</evidence>
<comment type="caution">
    <text evidence="6">The sequence shown here is derived from an EMBL/GenBank/DDBJ whole genome shotgun (WGS) entry which is preliminary data.</text>
</comment>
<keyword evidence="7" id="KW-1185">Reference proteome</keyword>
<dbReference type="Gene3D" id="3.30.160.390">
    <property type="entry name" value="Integrase, DNA-binding domain"/>
    <property type="match status" value="1"/>
</dbReference>
<dbReference type="Pfam" id="PF00589">
    <property type="entry name" value="Phage_integrase"/>
    <property type="match status" value="1"/>
</dbReference>
<evidence type="ECO:0000256" key="4">
    <source>
        <dbReference type="ARBA" id="ARBA00023172"/>
    </source>
</evidence>
<proteinExistence type="inferred from homology"/>
<evidence type="ECO:0000313" key="7">
    <source>
        <dbReference type="Proteomes" id="UP000805841"/>
    </source>
</evidence>
<evidence type="ECO:0000256" key="2">
    <source>
        <dbReference type="ARBA" id="ARBA00022908"/>
    </source>
</evidence>
<name>A0ABR7Z396_9PSED</name>
<dbReference type="InterPro" id="IPR013762">
    <property type="entry name" value="Integrase-like_cat_sf"/>
</dbReference>
<comment type="similarity">
    <text evidence="1">Belongs to the 'phage' integrase family.</text>
</comment>
<dbReference type="PROSITE" id="PS51898">
    <property type="entry name" value="TYR_RECOMBINASE"/>
    <property type="match status" value="1"/>
</dbReference>
<keyword evidence="4" id="KW-0233">DNA recombination</keyword>
<dbReference type="EMBL" id="JAAOCA010000016">
    <property type="protein sequence ID" value="MBD1599842.1"/>
    <property type="molecule type" value="Genomic_DNA"/>
</dbReference>
<dbReference type="InterPro" id="IPR053876">
    <property type="entry name" value="Phage_int_M"/>
</dbReference>
<feature type="domain" description="Tyr recombinase" evidence="5">
    <location>
        <begin position="238"/>
        <end position="435"/>
    </location>
</feature>
<organism evidence="6 7">
    <name type="scientific">Pseudomonas typographi</name>
    <dbReference type="NCBI Taxonomy" id="2715964"/>
    <lineage>
        <taxon>Bacteria</taxon>
        <taxon>Pseudomonadati</taxon>
        <taxon>Pseudomonadota</taxon>
        <taxon>Gammaproteobacteria</taxon>
        <taxon>Pseudomonadales</taxon>
        <taxon>Pseudomonadaceae</taxon>
        <taxon>Pseudomonas</taxon>
    </lineage>
</organism>
<dbReference type="PANTHER" id="PTHR30629:SF2">
    <property type="entry name" value="PROPHAGE INTEGRASE INTS-RELATED"/>
    <property type="match status" value="1"/>
</dbReference>
<gene>
    <name evidence="6" type="ORF">HAQ05_14160</name>
</gene>
<dbReference type="PANTHER" id="PTHR30629">
    <property type="entry name" value="PROPHAGE INTEGRASE"/>
    <property type="match status" value="1"/>
</dbReference>
<evidence type="ECO:0000313" key="6">
    <source>
        <dbReference type="EMBL" id="MBD1599842.1"/>
    </source>
</evidence>
<dbReference type="SUPFAM" id="SSF56349">
    <property type="entry name" value="DNA breaking-rejoining enzymes"/>
    <property type="match status" value="1"/>
</dbReference>
<reference evidence="6 7" key="1">
    <citation type="journal article" date="2020" name="Insects">
        <title>Bacteria Belonging to Pseudomonas typographi sp. nov. from the Bark Beetle Ips typographus Have Genomic Potential to Aid in the Host Ecology.</title>
        <authorList>
            <person name="Peral-Aranega E."/>
            <person name="Saati-Santamaria Z."/>
            <person name="Kolarik M."/>
            <person name="Rivas R."/>
            <person name="Garcia-Fraile P."/>
        </authorList>
    </citation>
    <scope>NUCLEOTIDE SEQUENCE [LARGE SCALE GENOMIC DNA]</scope>
    <source>
        <strain evidence="6 7">CA3A</strain>
    </source>
</reference>
<keyword evidence="2" id="KW-0229">DNA integration</keyword>
<evidence type="ECO:0000259" key="5">
    <source>
        <dbReference type="PROSITE" id="PS51898"/>
    </source>
</evidence>
<dbReference type="InterPro" id="IPR010998">
    <property type="entry name" value="Integrase_recombinase_N"/>
</dbReference>
<protein>
    <submittedName>
        <fullName evidence="6">Tyrosine-type recombinase/integrase</fullName>
    </submittedName>
</protein>
<dbReference type="InterPro" id="IPR011010">
    <property type="entry name" value="DNA_brk_join_enz"/>
</dbReference>